<dbReference type="EMBL" id="GAIX01008586">
    <property type="protein sequence ID" value="JAA83974.1"/>
    <property type="molecule type" value="Transcribed_RNA"/>
</dbReference>
<evidence type="ECO:0000313" key="1">
    <source>
        <dbReference type="EMBL" id="JAA83974.1"/>
    </source>
</evidence>
<sequence>ATSVFFLLFNKIPPAKNNIFLASSLIDLTVFRLFSSDLEPQVPGLIPNGIIFNFIISIKCVPHPCVFMILKS</sequence>
<name>S4P299_9NEOP</name>
<feature type="non-terminal residue" evidence="1">
    <location>
        <position position="1"/>
    </location>
</feature>
<protein>
    <submittedName>
        <fullName evidence="1">Uncharacterized protein</fullName>
    </submittedName>
</protein>
<reference evidence="1" key="1">
    <citation type="journal article" date="2013" name="BMC Genomics">
        <title>Unscrambling butterfly oogenesis.</title>
        <authorList>
            <person name="Carter J.M."/>
            <person name="Baker S.C."/>
            <person name="Pink R."/>
            <person name="Carter D.R."/>
            <person name="Collins A."/>
            <person name="Tomlin J."/>
            <person name="Gibbs M."/>
            <person name="Breuker C.J."/>
        </authorList>
    </citation>
    <scope>NUCLEOTIDE SEQUENCE</scope>
    <source>
        <tissue evidence="1">Ovary</tissue>
    </source>
</reference>
<dbReference type="AlphaFoldDB" id="S4P299"/>
<proteinExistence type="predicted"/>
<accession>S4P299</accession>
<organism evidence="1">
    <name type="scientific">Pararge aegeria</name>
    <name type="common">speckled wood butterfly</name>
    <dbReference type="NCBI Taxonomy" id="116150"/>
    <lineage>
        <taxon>Eukaryota</taxon>
        <taxon>Metazoa</taxon>
        <taxon>Ecdysozoa</taxon>
        <taxon>Arthropoda</taxon>
        <taxon>Hexapoda</taxon>
        <taxon>Insecta</taxon>
        <taxon>Pterygota</taxon>
        <taxon>Neoptera</taxon>
        <taxon>Endopterygota</taxon>
        <taxon>Lepidoptera</taxon>
        <taxon>Glossata</taxon>
        <taxon>Ditrysia</taxon>
        <taxon>Papilionoidea</taxon>
        <taxon>Nymphalidae</taxon>
        <taxon>Satyrinae</taxon>
        <taxon>Satyrini</taxon>
        <taxon>Parargina</taxon>
        <taxon>Pararge</taxon>
    </lineage>
</organism>
<reference evidence="1" key="2">
    <citation type="submission" date="2013-05" db="EMBL/GenBank/DDBJ databases">
        <authorList>
            <person name="Carter J.-M."/>
            <person name="Baker S.C."/>
            <person name="Pink R."/>
            <person name="Carter D.R.F."/>
            <person name="Collins A."/>
            <person name="Tomlin J."/>
            <person name="Gibbs M."/>
            <person name="Breuker C.J."/>
        </authorList>
    </citation>
    <scope>NUCLEOTIDE SEQUENCE</scope>
    <source>
        <tissue evidence="1">Ovary</tissue>
    </source>
</reference>